<feature type="transmembrane region" description="Helical" evidence="1">
    <location>
        <begin position="95"/>
        <end position="122"/>
    </location>
</feature>
<keyword evidence="1" id="KW-0812">Transmembrane</keyword>
<feature type="transmembrane region" description="Helical" evidence="1">
    <location>
        <begin position="239"/>
        <end position="258"/>
    </location>
</feature>
<dbReference type="Pfam" id="PF02517">
    <property type="entry name" value="Rce1-like"/>
    <property type="match status" value="1"/>
</dbReference>
<dbReference type="GO" id="GO:0080120">
    <property type="term" value="P:CAAX-box protein maturation"/>
    <property type="evidence" value="ECO:0007669"/>
    <property type="project" value="UniProtKB-ARBA"/>
</dbReference>
<feature type="transmembrane region" description="Helical" evidence="1">
    <location>
        <begin position="316"/>
        <end position="335"/>
    </location>
</feature>
<protein>
    <recommendedName>
        <fullName evidence="2">CAAX prenyl protease 2/Lysostaphin resistance protein A-like domain-containing protein</fullName>
    </recommendedName>
</protein>
<dbReference type="PANTHER" id="PTHR39430">
    <property type="entry name" value="MEMBRANE-ASSOCIATED PROTEASE-RELATED"/>
    <property type="match status" value="1"/>
</dbReference>
<feature type="transmembrane region" description="Helical" evidence="1">
    <location>
        <begin position="174"/>
        <end position="194"/>
    </location>
</feature>
<dbReference type="AlphaFoldDB" id="A0A1G7B608"/>
<dbReference type="Proteomes" id="UP000183685">
    <property type="component" value="Unassembled WGS sequence"/>
</dbReference>
<keyword evidence="4" id="KW-1185">Reference proteome</keyword>
<evidence type="ECO:0000313" key="3">
    <source>
        <dbReference type="EMBL" id="SDE22471.1"/>
    </source>
</evidence>
<sequence>MLFQAFMPMSLRDSGDLGPRACSVGPDIQQAAKAATIAREKMFKSTVLFGSEEPKGWAPWALLVPVIAILFTVISLVGGTVILRSTGLIPARGAPVLPAELAASLIVPFGLMLGLLFLWLRFVEKRSLASIGLQGEGTGKRFSWGFAIGAIMIGVTVMGIWGTGGYRVGGFAPAFATPSSLAAMLLLAVGFTVQAGVEEMVMRGWLLSAMSRKVGVIVASCTSALLFTLLHFDPDNPNLLVDAVTSILFSLFACYWAIKSGSIWGIIGWHAGWNWFQGVGFTIPVTGQQATVPALIAEMAAVGPIWLTGGEVGPEASVVCAGVLVVAGAMMMVRLKRA</sequence>
<dbReference type="PANTHER" id="PTHR39430:SF1">
    <property type="entry name" value="PROTEASE"/>
    <property type="match status" value="1"/>
</dbReference>
<dbReference type="EMBL" id="FNAK01000005">
    <property type="protein sequence ID" value="SDE22471.1"/>
    <property type="molecule type" value="Genomic_DNA"/>
</dbReference>
<organism evidence="3 4">
    <name type="scientific">Kordiimonas lacus</name>
    <dbReference type="NCBI Taxonomy" id="637679"/>
    <lineage>
        <taxon>Bacteria</taxon>
        <taxon>Pseudomonadati</taxon>
        <taxon>Pseudomonadota</taxon>
        <taxon>Alphaproteobacteria</taxon>
        <taxon>Kordiimonadales</taxon>
        <taxon>Kordiimonadaceae</taxon>
        <taxon>Kordiimonas</taxon>
    </lineage>
</organism>
<keyword evidence="1" id="KW-0472">Membrane</keyword>
<feature type="transmembrane region" description="Helical" evidence="1">
    <location>
        <begin position="142"/>
        <end position="162"/>
    </location>
</feature>
<evidence type="ECO:0000313" key="4">
    <source>
        <dbReference type="Proteomes" id="UP000183685"/>
    </source>
</evidence>
<evidence type="ECO:0000256" key="1">
    <source>
        <dbReference type="SAM" id="Phobius"/>
    </source>
</evidence>
<dbReference type="InterPro" id="IPR003675">
    <property type="entry name" value="Rce1/LyrA-like_dom"/>
</dbReference>
<dbReference type="GO" id="GO:0004175">
    <property type="term" value="F:endopeptidase activity"/>
    <property type="evidence" value="ECO:0007669"/>
    <property type="project" value="UniProtKB-ARBA"/>
</dbReference>
<keyword evidence="1" id="KW-1133">Transmembrane helix</keyword>
<evidence type="ECO:0000259" key="2">
    <source>
        <dbReference type="Pfam" id="PF02517"/>
    </source>
</evidence>
<accession>A0A1G7B608</accession>
<dbReference type="STRING" id="637679.GCA_001550055_03543"/>
<proteinExistence type="predicted"/>
<reference evidence="3 4" key="1">
    <citation type="submission" date="2016-10" db="EMBL/GenBank/DDBJ databases">
        <authorList>
            <person name="de Groot N.N."/>
        </authorList>
    </citation>
    <scope>NUCLEOTIDE SEQUENCE [LARGE SCALE GENOMIC DNA]</scope>
    <source>
        <strain evidence="3 4">CGMCC 1.9109</strain>
    </source>
</reference>
<feature type="transmembrane region" description="Helical" evidence="1">
    <location>
        <begin position="214"/>
        <end position="232"/>
    </location>
</feature>
<feature type="transmembrane region" description="Helical" evidence="1">
    <location>
        <begin position="57"/>
        <end position="83"/>
    </location>
</feature>
<feature type="domain" description="CAAX prenyl protease 2/Lysostaphin resistance protein A-like" evidence="2">
    <location>
        <begin position="183"/>
        <end position="276"/>
    </location>
</feature>
<gene>
    <name evidence="3" type="ORF">SAMN04488071_2377</name>
</gene>
<dbReference type="OrthoDB" id="193898at2"/>
<name>A0A1G7B608_9PROT</name>